<dbReference type="PANTHER" id="PTHR24026:SF136">
    <property type="entry name" value="PROTOCADHERIN-23"/>
    <property type="match status" value="1"/>
</dbReference>
<evidence type="ECO:0000256" key="5">
    <source>
        <dbReference type="ARBA" id="ARBA00022737"/>
    </source>
</evidence>
<evidence type="ECO:0000256" key="12">
    <source>
        <dbReference type="PROSITE-ProRule" id="PRU00043"/>
    </source>
</evidence>
<organism evidence="14 15">
    <name type="scientific">Anopheles epiroticus</name>
    <dbReference type="NCBI Taxonomy" id="199890"/>
    <lineage>
        <taxon>Eukaryota</taxon>
        <taxon>Metazoa</taxon>
        <taxon>Ecdysozoa</taxon>
        <taxon>Arthropoda</taxon>
        <taxon>Hexapoda</taxon>
        <taxon>Insecta</taxon>
        <taxon>Pterygota</taxon>
        <taxon>Neoptera</taxon>
        <taxon>Endopterygota</taxon>
        <taxon>Diptera</taxon>
        <taxon>Nematocera</taxon>
        <taxon>Culicoidea</taxon>
        <taxon>Culicidae</taxon>
        <taxon>Anophelinae</taxon>
        <taxon>Anopheles</taxon>
    </lineage>
</organism>
<protein>
    <recommendedName>
        <fullName evidence="13">Cadherin domain-containing protein</fullName>
    </recommendedName>
</protein>
<keyword evidence="6 12" id="KW-0106">Calcium</keyword>
<feature type="domain" description="Cadherin" evidence="13">
    <location>
        <begin position="322"/>
        <end position="405"/>
    </location>
</feature>
<dbReference type="GO" id="GO:0030855">
    <property type="term" value="P:epithelial cell differentiation"/>
    <property type="evidence" value="ECO:0007669"/>
    <property type="project" value="UniProtKB-ARBA"/>
</dbReference>
<evidence type="ECO:0000256" key="7">
    <source>
        <dbReference type="ARBA" id="ARBA00022889"/>
    </source>
</evidence>
<dbReference type="STRING" id="199890.A0A182P1E6"/>
<accession>A0A182P1E6</accession>
<name>A0A182P1E6_9DIPT</name>
<sequence>MRKFHRFNDNAPTFDKTFYKEVIKRDAEVSEYVATISATDMDDGINGLISPEECYTIRVRAYNEVPNEEHKQETEIDVNIRVIDSVLTRPYFTTLIEGPILLKESFMNFSSPVAVLEANSSIPNEPDIYFTLVRGDTEQTNSKNTFALEQSCNTANILLNKRLDFETVSEYLLTISAKNTYNLDMETVVWIQVLDDNDNIPFFDGTGTILEHEPPGTPIMQVHATDHDEQVPEDVDIGTVILNLTVMDEDEISHTTYTIISGNIDNAFKIDETIGQISVNKQLDCETIREYTPIVEANDGVFQDNTTVSITIKNVNDCAPRFSYMPNVKVQEEMIPSECLTYLTAYDPDIEDRNDPQNIRYSVVQEYEEFIEIDNTNGCLRLLKTLDRDPPHGRNMWQLIIIATDETGTGL</sequence>
<dbReference type="GO" id="GO:0007424">
    <property type="term" value="P:open tracheal system development"/>
    <property type="evidence" value="ECO:0007669"/>
    <property type="project" value="UniProtKB-ARBA"/>
</dbReference>
<dbReference type="Gene3D" id="2.60.40.60">
    <property type="entry name" value="Cadherins"/>
    <property type="match status" value="5"/>
</dbReference>
<keyword evidence="8" id="KW-1133">Transmembrane helix</keyword>
<keyword evidence="4" id="KW-0732">Signal</keyword>
<reference evidence="15" key="1">
    <citation type="submission" date="2013-03" db="EMBL/GenBank/DDBJ databases">
        <title>The Genome Sequence of Anopheles epiroticus epiroticus2.</title>
        <authorList>
            <consortium name="The Broad Institute Genomics Platform"/>
            <person name="Neafsey D.E."/>
            <person name="Howell P."/>
            <person name="Walker B."/>
            <person name="Young S.K."/>
            <person name="Zeng Q."/>
            <person name="Gargeya S."/>
            <person name="Fitzgerald M."/>
            <person name="Haas B."/>
            <person name="Abouelleil A."/>
            <person name="Allen A.W."/>
            <person name="Alvarado L."/>
            <person name="Arachchi H.M."/>
            <person name="Berlin A.M."/>
            <person name="Chapman S.B."/>
            <person name="Gainer-Dewar J."/>
            <person name="Goldberg J."/>
            <person name="Griggs A."/>
            <person name="Gujja S."/>
            <person name="Hansen M."/>
            <person name="Howarth C."/>
            <person name="Imamovic A."/>
            <person name="Ireland A."/>
            <person name="Larimer J."/>
            <person name="McCowan C."/>
            <person name="Murphy C."/>
            <person name="Pearson M."/>
            <person name="Poon T.W."/>
            <person name="Priest M."/>
            <person name="Roberts A."/>
            <person name="Saif S."/>
            <person name="Shea T."/>
            <person name="Sisk P."/>
            <person name="Sykes S."/>
            <person name="Wortman J."/>
            <person name="Nusbaum C."/>
            <person name="Birren B."/>
        </authorList>
    </citation>
    <scope>NUCLEOTIDE SEQUENCE [LARGE SCALE GENOMIC DNA]</scope>
    <source>
        <strain evidence="15">Epiroticus2</strain>
    </source>
</reference>
<feature type="domain" description="Cadherin" evidence="13">
    <location>
        <begin position="113"/>
        <end position="203"/>
    </location>
</feature>
<evidence type="ECO:0000256" key="3">
    <source>
        <dbReference type="ARBA" id="ARBA00022692"/>
    </source>
</evidence>
<keyword evidence="5" id="KW-0677">Repeat</keyword>
<dbReference type="PANTHER" id="PTHR24026">
    <property type="entry name" value="FAT ATYPICAL CADHERIN-RELATED"/>
    <property type="match status" value="1"/>
</dbReference>
<dbReference type="PROSITE" id="PS50268">
    <property type="entry name" value="CADHERIN_2"/>
    <property type="match status" value="3"/>
</dbReference>
<evidence type="ECO:0000313" key="14">
    <source>
        <dbReference type="EnsemblMetazoa" id="AEPI000728-PA"/>
    </source>
</evidence>
<dbReference type="GO" id="GO:0007163">
    <property type="term" value="P:establishment or maintenance of cell polarity"/>
    <property type="evidence" value="ECO:0007669"/>
    <property type="project" value="UniProtKB-ARBA"/>
</dbReference>
<keyword evidence="11" id="KW-0325">Glycoprotein</keyword>
<reference evidence="14" key="2">
    <citation type="submission" date="2020-05" db="UniProtKB">
        <authorList>
            <consortium name="EnsemblMetazoa"/>
        </authorList>
    </citation>
    <scope>IDENTIFICATION</scope>
    <source>
        <strain evidence="14">Epiroticus2</strain>
    </source>
</reference>
<evidence type="ECO:0000256" key="10">
    <source>
        <dbReference type="ARBA" id="ARBA00023157"/>
    </source>
</evidence>
<evidence type="ECO:0000256" key="2">
    <source>
        <dbReference type="ARBA" id="ARBA00022536"/>
    </source>
</evidence>
<dbReference type="PRINTS" id="PR00205">
    <property type="entry name" value="CADHERIN"/>
</dbReference>
<dbReference type="Proteomes" id="UP000075885">
    <property type="component" value="Unassembled WGS sequence"/>
</dbReference>
<evidence type="ECO:0000256" key="8">
    <source>
        <dbReference type="ARBA" id="ARBA00022989"/>
    </source>
</evidence>
<evidence type="ECO:0000256" key="4">
    <source>
        <dbReference type="ARBA" id="ARBA00022729"/>
    </source>
</evidence>
<keyword evidence="7" id="KW-0130">Cell adhesion</keyword>
<evidence type="ECO:0000313" key="15">
    <source>
        <dbReference type="Proteomes" id="UP000075885"/>
    </source>
</evidence>
<keyword evidence="3" id="KW-0812">Transmembrane</keyword>
<dbReference type="VEuPathDB" id="VectorBase:AEPI000728"/>
<evidence type="ECO:0000256" key="6">
    <source>
        <dbReference type="ARBA" id="ARBA00022837"/>
    </source>
</evidence>
<keyword evidence="10" id="KW-1015">Disulfide bond</keyword>
<dbReference type="InterPro" id="IPR002126">
    <property type="entry name" value="Cadherin-like_dom"/>
</dbReference>
<dbReference type="GO" id="GO:0007156">
    <property type="term" value="P:homophilic cell adhesion via plasma membrane adhesion molecules"/>
    <property type="evidence" value="ECO:0007669"/>
    <property type="project" value="InterPro"/>
</dbReference>
<dbReference type="GO" id="GO:0005886">
    <property type="term" value="C:plasma membrane"/>
    <property type="evidence" value="ECO:0007669"/>
    <property type="project" value="UniProtKB-SubCell"/>
</dbReference>
<dbReference type="GO" id="GO:0048589">
    <property type="term" value="P:developmental growth"/>
    <property type="evidence" value="ECO:0007669"/>
    <property type="project" value="UniProtKB-ARBA"/>
</dbReference>
<dbReference type="CDD" id="cd11304">
    <property type="entry name" value="Cadherin_repeat"/>
    <property type="match status" value="3"/>
</dbReference>
<dbReference type="GO" id="GO:0005509">
    <property type="term" value="F:calcium ion binding"/>
    <property type="evidence" value="ECO:0007669"/>
    <property type="project" value="UniProtKB-UniRule"/>
</dbReference>
<dbReference type="GO" id="GO:0001736">
    <property type="term" value="P:establishment of planar polarity"/>
    <property type="evidence" value="ECO:0007669"/>
    <property type="project" value="UniProtKB-ARBA"/>
</dbReference>
<dbReference type="AlphaFoldDB" id="A0A182P1E6"/>
<evidence type="ECO:0000256" key="11">
    <source>
        <dbReference type="ARBA" id="ARBA00023180"/>
    </source>
</evidence>
<dbReference type="Pfam" id="PF00028">
    <property type="entry name" value="Cadherin"/>
    <property type="match status" value="1"/>
</dbReference>
<dbReference type="SUPFAM" id="SSF49313">
    <property type="entry name" value="Cadherin-like"/>
    <property type="match status" value="4"/>
</dbReference>
<feature type="domain" description="Cadherin" evidence="13">
    <location>
        <begin position="223"/>
        <end position="322"/>
    </location>
</feature>
<keyword evidence="15" id="KW-1185">Reference proteome</keyword>
<evidence type="ECO:0000259" key="13">
    <source>
        <dbReference type="PROSITE" id="PS50268"/>
    </source>
</evidence>
<dbReference type="GO" id="GO:0008104">
    <property type="term" value="P:intracellular protein localization"/>
    <property type="evidence" value="ECO:0007669"/>
    <property type="project" value="UniProtKB-ARBA"/>
</dbReference>
<keyword evidence="2" id="KW-0245">EGF-like domain</keyword>
<evidence type="ECO:0000256" key="9">
    <source>
        <dbReference type="ARBA" id="ARBA00023136"/>
    </source>
</evidence>
<comment type="subcellular location">
    <subcellularLocation>
        <location evidence="1">Cell membrane</location>
        <topology evidence="1">Single-pass type I membrane protein</topology>
    </subcellularLocation>
</comment>
<dbReference type="InterPro" id="IPR015919">
    <property type="entry name" value="Cadherin-like_sf"/>
</dbReference>
<evidence type="ECO:0000256" key="1">
    <source>
        <dbReference type="ARBA" id="ARBA00004251"/>
    </source>
</evidence>
<keyword evidence="9" id="KW-0472">Membrane</keyword>
<dbReference type="FunFam" id="2.60.40.60:FF:000032">
    <property type="entry name" value="FAT atypical cadherin 1"/>
    <property type="match status" value="1"/>
</dbReference>
<dbReference type="GO" id="GO:0048513">
    <property type="term" value="P:animal organ development"/>
    <property type="evidence" value="ECO:0007669"/>
    <property type="project" value="UniProtKB-ARBA"/>
</dbReference>
<dbReference type="SMART" id="SM00112">
    <property type="entry name" value="CA"/>
    <property type="match status" value="3"/>
</dbReference>
<proteinExistence type="predicted"/>
<dbReference type="EnsemblMetazoa" id="AEPI000728-RA">
    <property type="protein sequence ID" value="AEPI000728-PA"/>
    <property type="gene ID" value="AEPI000728"/>
</dbReference>